<dbReference type="Proteomes" id="UP001156670">
    <property type="component" value="Unassembled WGS sequence"/>
</dbReference>
<sequence length="110" mass="11832">MRRYFFLTLLVVSFSAHALQSLRVGSQVLAVGDSGARVKALLGEPSVRAKASSSSKSKNDKAKAKSSSNSKGKSASAKDKGEKWQYQREGRITTFTMVGGKVAHIEDVAR</sequence>
<feature type="compositionally biased region" description="Low complexity" evidence="1">
    <location>
        <begin position="65"/>
        <end position="75"/>
    </location>
</feature>
<feature type="region of interest" description="Disordered" evidence="1">
    <location>
        <begin position="45"/>
        <end position="85"/>
    </location>
</feature>
<comment type="caution">
    <text evidence="3">The sequence shown here is derived from an EMBL/GenBank/DDBJ whole genome shotgun (WGS) entry which is preliminary data.</text>
</comment>
<accession>A0ABQ5XQ41</accession>
<evidence type="ECO:0008006" key="5">
    <source>
        <dbReference type="Google" id="ProtNLM"/>
    </source>
</evidence>
<name>A0ABQ5XQ41_9GAMM</name>
<reference evidence="4" key="1">
    <citation type="journal article" date="2019" name="Int. J. Syst. Evol. Microbiol.">
        <title>The Global Catalogue of Microorganisms (GCM) 10K type strain sequencing project: providing services to taxonomists for standard genome sequencing and annotation.</title>
        <authorList>
            <consortium name="The Broad Institute Genomics Platform"/>
            <consortium name="The Broad Institute Genome Sequencing Center for Infectious Disease"/>
            <person name="Wu L."/>
            <person name="Ma J."/>
        </authorList>
    </citation>
    <scope>NUCLEOTIDE SEQUENCE [LARGE SCALE GENOMIC DNA]</scope>
    <source>
        <strain evidence="4">NBRC 111980</strain>
    </source>
</reference>
<evidence type="ECO:0000313" key="3">
    <source>
        <dbReference type="EMBL" id="GLQ92676.1"/>
    </source>
</evidence>
<keyword evidence="4" id="KW-1185">Reference proteome</keyword>
<evidence type="ECO:0000313" key="4">
    <source>
        <dbReference type="Proteomes" id="UP001156670"/>
    </source>
</evidence>
<feature type="compositionally biased region" description="Basic and acidic residues" evidence="1">
    <location>
        <begin position="76"/>
        <end position="85"/>
    </location>
</feature>
<organism evidence="3 4">
    <name type="scientific">Dyella acidisoli</name>
    <dbReference type="NCBI Taxonomy" id="1867834"/>
    <lineage>
        <taxon>Bacteria</taxon>
        <taxon>Pseudomonadati</taxon>
        <taxon>Pseudomonadota</taxon>
        <taxon>Gammaproteobacteria</taxon>
        <taxon>Lysobacterales</taxon>
        <taxon>Rhodanobacteraceae</taxon>
        <taxon>Dyella</taxon>
    </lineage>
</organism>
<evidence type="ECO:0000256" key="1">
    <source>
        <dbReference type="SAM" id="MobiDB-lite"/>
    </source>
</evidence>
<dbReference type="Pfam" id="PF11006">
    <property type="entry name" value="DUF2845"/>
    <property type="match status" value="1"/>
</dbReference>
<evidence type="ECO:0000256" key="2">
    <source>
        <dbReference type="SAM" id="SignalP"/>
    </source>
</evidence>
<gene>
    <name evidence="3" type="ORF">GCM10007901_16270</name>
</gene>
<keyword evidence="2" id="KW-0732">Signal</keyword>
<dbReference type="RefSeq" id="WP_284320395.1">
    <property type="nucleotide sequence ID" value="NZ_BSOB01000010.1"/>
</dbReference>
<protein>
    <recommendedName>
        <fullName evidence="5">DUF2845 domain-containing protein</fullName>
    </recommendedName>
</protein>
<dbReference type="EMBL" id="BSOB01000010">
    <property type="protein sequence ID" value="GLQ92676.1"/>
    <property type="molecule type" value="Genomic_DNA"/>
</dbReference>
<feature type="signal peptide" evidence="2">
    <location>
        <begin position="1"/>
        <end position="18"/>
    </location>
</feature>
<feature type="chain" id="PRO_5047519343" description="DUF2845 domain-containing protein" evidence="2">
    <location>
        <begin position="19"/>
        <end position="110"/>
    </location>
</feature>
<dbReference type="InterPro" id="IPR021268">
    <property type="entry name" value="DUF2845"/>
</dbReference>
<proteinExistence type="predicted"/>